<feature type="transmembrane region" description="Helical" evidence="2">
    <location>
        <begin position="156"/>
        <end position="182"/>
    </location>
</feature>
<feature type="compositionally biased region" description="Basic and acidic residues" evidence="1">
    <location>
        <begin position="320"/>
        <end position="332"/>
    </location>
</feature>
<comment type="caution">
    <text evidence="4">The sequence shown here is derived from an EMBL/GenBank/DDBJ whole genome shotgun (WGS) entry which is preliminary data.</text>
</comment>
<feature type="domain" description="Phosphatidic acid phosphatase type 2/haloperoxidase" evidence="3">
    <location>
        <begin position="166"/>
        <end position="279"/>
    </location>
</feature>
<sequence length="332" mass="34770">MRQAVRAQRRPGRVPARAAEAEPASVPEPGFVPEGAPAPAPRRRSGAAWPVLGCAVLYGLLAWQVAVDGPVRELDERTGPALARHAPAGAGLLADLGGVWAALPVLAAAMLYAVWRTPERAAPAAAAGPPRPGGGGRPGPVPDRVHRLLRGLLRGLLYRIPAGVRVPLLAGAAAFAVLPAVVLPLKSAQARPGPKGPLADDYAGFFPSGHATTAAVAYGGAVLLLLPLLRSRAARRLLAAAAGALVAGAGMGLVWREYHWPLDVVAGWCVAAVLLAAARYGAARLTAYAAGGLTPDRQDRPDRRDGRDPHARRNRRVRQGRRDRQDRQDLQN</sequence>
<evidence type="ECO:0000256" key="2">
    <source>
        <dbReference type="SAM" id="Phobius"/>
    </source>
</evidence>
<dbReference type="InterPro" id="IPR036938">
    <property type="entry name" value="PAP2/HPO_sf"/>
</dbReference>
<feature type="region of interest" description="Disordered" evidence="1">
    <location>
        <begin position="1"/>
        <end position="44"/>
    </location>
</feature>
<feature type="compositionally biased region" description="Low complexity" evidence="1">
    <location>
        <begin position="13"/>
        <end position="29"/>
    </location>
</feature>
<feature type="transmembrane region" description="Helical" evidence="2">
    <location>
        <begin position="47"/>
        <end position="66"/>
    </location>
</feature>
<evidence type="ECO:0000313" key="5">
    <source>
        <dbReference type="Proteomes" id="UP001500443"/>
    </source>
</evidence>
<feature type="transmembrane region" description="Helical" evidence="2">
    <location>
        <begin position="237"/>
        <end position="254"/>
    </location>
</feature>
<evidence type="ECO:0000256" key="1">
    <source>
        <dbReference type="SAM" id="MobiDB-lite"/>
    </source>
</evidence>
<dbReference type="Pfam" id="PF01569">
    <property type="entry name" value="PAP2"/>
    <property type="match status" value="1"/>
</dbReference>
<organism evidence="4 5">
    <name type="scientific">Streptomyces synnematoformans</name>
    <dbReference type="NCBI Taxonomy" id="415721"/>
    <lineage>
        <taxon>Bacteria</taxon>
        <taxon>Bacillati</taxon>
        <taxon>Actinomycetota</taxon>
        <taxon>Actinomycetes</taxon>
        <taxon>Kitasatosporales</taxon>
        <taxon>Streptomycetaceae</taxon>
        <taxon>Streptomyces</taxon>
    </lineage>
</organism>
<protein>
    <recommendedName>
        <fullName evidence="3">Phosphatidic acid phosphatase type 2/haloperoxidase domain-containing protein</fullName>
    </recommendedName>
</protein>
<feature type="compositionally biased region" description="Basic and acidic residues" evidence="1">
    <location>
        <begin position="296"/>
        <end position="311"/>
    </location>
</feature>
<proteinExistence type="predicted"/>
<keyword evidence="5" id="KW-1185">Reference proteome</keyword>
<dbReference type="Proteomes" id="UP001500443">
    <property type="component" value="Unassembled WGS sequence"/>
</dbReference>
<feature type="transmembrane region" description="Helical" evidence="2">
    <location>
        <begin position="260"/>
        <end position="278"/>
    </location>
</feature>
<keyword evidence="2" id="KW-0812">Transmembrane</keyword>
<feature type="transmembrane region" description="Helical" evidence="2">
    <location>
        <begin position="202"/>
        <end position="225"/>
    </location>
</feature>
<keyword evidence="2" id="KW-1133">Transmembrane helix</keyword>
<evidence type="ECO:0000259" key="3">
    <source>
        <dbReference type="SMART" id="SM00014"/>
    </source>
</evidence>
<keyword evidence="2" id="KW-0472">Membrane</keyword>
<evidence type="ECO:0000313" key="4">
    <source>
        <dbReference type="EMBL" id="GAA1504193.1"/>
    </source>
</evidence>
<reference evidence="5" key="1">
    <citation type="journal article" date="2019" name="Int. J. Syst. Evol. Microbiol.">
        <title>The Global Catalogue of Microorganisms (GCM) 10K type strain sequencing project: providing services to taxonomists for standard genome sequencing and annotation.</title>
        <authorList>
            <consortium name="The Broad Institute Genomics Platform"/>
            <consortium name="The Broad Institute Genome Sequencing Center for Infectious Disease"/>
            <person name="Wu L."/>
            <person name="Ma J."/>
        </authorList>
    </citation>
    <scope>NUCLEOTIDE SEQUENCE [LARGE SCALE GENOMIC DNA]</scope>
    <source>
        <strain evidence="5">JCM 15481</strain>
    </source>
</reference>
<feature type="region of interest" description="Disordered" evidence="1">
    <location>
        <begin position="292"/>
        <end position="332"/>
    </location>
</feature>
<gene>
    <name evidence="4" type="ORF">GCM10009802_60800</name>
</gene>
<dbReference type="SUPFAM" id="SSF48317">
    <property type="entry name" value="Acid phosphatase/Vanadium-dependent haloperoxidase"/>
    <property type="match status" value="1"/>
</dbReference>
<dbReference type="EMBL" id="BAAAPF010000358">
    <property type="protein sequence ID" value="GAA1504193.1"/>
    <property type="molecule type" value="Genomic_DNA"/>
</dbReference>
<name>A0ABP4KP48_9ACTN</name>
<dbReference type="SMART" id="SM00014">
    <property type="entry name" value="acidPPc"/>
    <property type="match status" value="1"/>
</dbReference>
<accession>A0ABP4KP48</accession>
<feature type="transmembrane region" description="Helical" evidence="2">
    <location>
        <begin position="86"/>
        <end position="115"/>
    </location>
</feature>
<dbReference type="Gene3D" id="1.20.144.10">
    <property type="entry name" value="Phosphatidic acid phosphatase type 2/haloperoxidase"/>
    <property type="match status" value="1"/>
</dbReference>
<dbReference type="InterPro" id="IPR000326">
    <property type="entry name" value="PAP2/HPO"/>
</dbReference>